<sequence>MWMAIDKLNFCASNFFLLKSLFYIKQLRPSPA</sequence>
<name>A0A2P2N810_RHIMU</name>
<dbReference type="AlphaFoldDB" id="A0A2P2N810"/>
<reference evidence="1" key="1">
    <citation type="submission" date="2018-02" db="EMBL/GenBank/DDBJ databases">
        <title>Rhizophora mucronata_Transcriptome.</title>
        <authorList>
            <person name="Meera S.P."/>
            <person name="Sreeshan A."/>
            <person name="Augustine A."/>
        </authorList>
    </citation>
    <scope>NUCLEOTIDE SEQUENCE</scope>
    <source>
        <tissue evidence="1">Leaf</tissue>
    </source>
</reference>
<proteinExistence type="predicted"/>
<dbReference type="EMBL" id="GGEC01058099">
    <property type="protein sequence ID" value="MBX38583.1"/>
    <property type="molecule type" value="Transcribed_RNA"/>
</dbReference>
<protein>
    <submittedName>
        <fullName evidence="1">Uncharacterized protein</fullName>
    </submittedName>
</protein>
<organism evidence="1">
    <name type="scientific">Rhizophora mucronata</name>
    <name type="common">Asiatic mangrove</name>
    <dbReference type="NCBI Taxonomy" id="61149"/>
    <lineage>
        <taxon>Eukaryota</taxon>
        <taxon>Viridiplantae</taxon>
        <taxon>Streptophyta</taxon>
        <taxon>Embryophyta</taxon>
        <taxon>Tracheophyta</taxon>
        <taxon>Spermatophyta</taxon>
        <taxon>Magnoliopsida</taxon>
        <taxon>eudicotyledons</taxon>
        <taxon>Gunneridae</taxon>
        <taxon>Pentapetalae</taxon>
        <taxon>rosids</taxon>
        <taxon>fabids</taxon>
        <taxon>Malpighiales</taxon>
        <taxon>Rhizophoraceae</taxon>
        <taxon>Rhizophora</taxon>
    </lineage>
</organism>
<evidence type="ECO:0000313" key="1">
    <source>
        <dbReference type="EMBL" id="MBX38583.1"/>
    </source>
</evidence>
<accession>A0A2P2N810</accession>